<name>A0ACB7CC54_9ASCO</name>
<proteinExistence type="predicted"/>
<sequence>MFKLPSKKRLQEVASVASRIFETTLNFDSRRNGNRVLRQRFRGPAMLDYYSQMNVRLKTVIQSFPQFNLVDRDEEARKAYVKMRRQRGKGPPPKSKSEL</sequence>
<keyword evidence="2" id="KW-1185">Reference proteome</keyword>
<dbReference type="EMBL" id="JABTEG010000008">
    <property type="protein sequence ID" value="KAG4304508.1"/>
    <property type="molecule type" value="Genomic_DNA"/>
</dbReference>
<protein>
    <submittedName>
        <fullName evidence="1">Uncharacterized protein</fullName>
    </submittedName>
</protein>
<accession>A0ACB7CC54</accession>
<dbReference type="Proteomes" id="UP000768646">
    <property type="component" value="Unassembled WGS sequence"/>
</dbReference>
<evidence type="ECO:0000313" key="2">
    <source>
        <dbReference type="Proteomes" id="UP000768646"/>
    </source>
</evidence>
<reference evidence="1 2" key="1">
    <citation type="journal article" date="2021" name="Commun. Biol.">
        <title>Genomic insights into the host specific adaptation of the Pneumocystis genus.</title>
        <authorList>
            <person name="Cisse O.H."/>
            <person name="Ma L."/>
            <person name="Dekker J.P."/>
            <person name="Khil P.P."/>
            <person name="Youn J.-H."/>
            <person name="Brenchley J.M."/>
            <person name="Blair R."/>
            <person name="Pahar B."/>
            <person name="Chabe M."/>
            <person name="Van Rompay K.K.A."/>
            <person name="Keesler R."/>
            <person name="Sukura A."/>
            <person name="Hirsch V."/>
            <person name="Kutty G."/>
            <person name="Liu Y."/>
            <person name="Peng L."/>
            <person name="Chen J."/>
            <person name="Song J."/>
            <person name="Weissenbacher-Lang C."/>
            <person name="Xu J."/>
            <person name="Upham N.S."/>
            <person name="Stajich J.E."/>
            <person name="Cuomo C.A."/>
            <person name="Cushion M.T."/>
            <person name="Kovacs J.A."/>
        </authorList>
    </citation>
    <scope>NUCLEOTIDE SEQUENCE [LARGE SCALE GENOMIC DNA]</scope>
    <source>
        <strain evidence="1 2">RABM</strain>
    </source>
</reference>
<evidence type="ECO:0000313" key="1">
    <source>
        <dbReference type="EMBL" id="KAG4304508.1"/>
    </source>
</evidence>
<comment type="caution">
    <text evidence="1">The sequence shown here is derived from an EMBL/GenBank/DDBJ whole genome shotgun (WGS) entry which is preliminary data.</text>
</comment>
<organism evidence="1 2">
    <name type="scientific">Pneumocystis oryctolagi</name>
    <dbReference type="NCBI Taxonomy" id="42067"/>
    <lineage>
        <taxon>Eukaryota</taxon>
        <taxon>Fungi</taxon>
        <taxon>Dikarya</taxon>
        <taxon>Ascomycota</taxon>
        <taxon>Taphrinomycotina</taxon>
        <taxon>Pneumocystomycetes</taxon>
        <taxon>Pneumocystaceae</taxon>
        <taxon>Pneumocystis</taxon>
    </lineage>
</organism>
<gene>
    <name evidence="1" type="ORF">PORY_002218</name>
</gene>